<dbReference type="AlphaFoldDB" id="A0A3B0UZW2"/>
<organism evidence="2">
    <name type="scientific">hydrothermal vent metagenome</name>
    <dbReference type="NCBI Taxonomy" id="652676"/>
    <lineage>
        <taxon>unclassified sequences</taxon>
        <taxon>metagenomes</taxon>
        <taxon>ecological metagenomes</taxon>
    </lineage>
</organism>
<keyword evidence="1" id="KW-0812">Transmembrane</keyword>
<evidence type="ECO:0000313" key="2">
    <source>
        <dbReference type="EMBL" id="VAW31077.1"/>
    </source>
</evidence>
<reference evidence="2" key="1">
    <citation type="submission" date="2018-06" db="EMBL/GenBank/DDBJ databases">
        <authorList>
            <person name="Zhirakovskaya E."/>
        </authorList>
    </citation>
    <scope>NUCLEOTIDE SEQUENCE</scope>
</reference>
<proteinExistence type="predicted"/>
<evidence type="ECO:0000256" key="1">
    <source>
        <dbReference type="SAM" id="Phobius"/>
    </source>
</evidence>
<dbReference type="EMBL" id="UOEU01000153">
    <property type="protein sequence ID" value="VAW31077.1"/>
    <property type="molecule type" value="Genomic_DNA"/>
</dbReference>
<accession>A0A3B0UZW2</accession>
<keyword evidence="1" id="KW-1133">Transmembrane helix</keyword>
<feature type="transmembrane region" description="Helical" evidence="1">
    <location>
        <begin position="21"/>
        <end position="40"/>
    </location>
</feature>
<protein>
    <submittedName>
        <fullName evidence="2">Uncharacterized protein</fullName>
    </submittedName>
</protein>
<gene>
    <name evidence="2" type="ORF">MNBD_CHLOROFLEXI01-1195</name>
</gene>
<name>A0A3B0UZW2_9ZZZZ</name>
<feature type="transmembrane region" description="Helical" evidence="1">
    <location>
        <begin position="200"/>
        <end position="223"/>
    </location>
</feature>
<feature type="transmembrane region" description="Helical" evidence="1">
    <location>
        <begin position="168"/>
        <end position="188"/>
    </location>
</feature>
<keyword evidence="1" id="KW-0472">Membrane</keyword>
<sequence>MVTLNNNKGGKRPFLQKLLRLFTIGYLFILIMLAIAILRVSPGPESQEVWGVGIGSWQSESDITFLSGRWLNCTPADDSSPFATVCQIEIADKLLQIHASRNEPPSMQLLNGRCEAFYDGKEWPCSIGTPNLATNWFTYIDPPLGLSKAQLDTLRQQYYIENLPEDTFVFGVLITAVLTTLLIVANYLVRFWHKTKVKYLLFLTAVPITLVTFYGSAMIAVWITRGFWD</sequence>